<comment type="caution">
    <text evidence="8">The sequence shown here is derived from an EMBL/GenBank/DDBJ whole genome shotgun (WGS) entry which is preliminary data.</text>
</comment>
<evidence type="ECO:0000313" key="8">
    <source>
        <dbReference type="EMBL" id="GFZ89743.1"/>
    </source>
</evidence>
<comment type="catalytic activity">
    <reaction evidence="1">
        <text>[protein]-peptidylproline (omega=180) = [protein]-peptidylproline (omega=0)</text>
        <dbReference type="Rhea" id="RHEA:16237"/>
        <dbReference type="Rhea" id="RHEA-COMP:10747"/>
        <dbReference type="Rhea" id="RHEA-COMP:10748"/>
        <dbReference type="ChEBI" id="CHEBI:83833"/>
        <dbReference type="ChEBI" id="CHEBI:83834"/>
        <dbReference type="EC" id="5.2.1.8"/>
    </reaction>
</comment>
<reference evidence="8" key="1">
    <citation type="journal article" date="2014" name="Int. J. Syst. Evol. Microbiol.">
        <title>Complete genome sequence of Corynebacterium casei LMG S-19264T (=DSM 44701T), isolated from a smear-ripened cheese.</title>
        <authorList>
            <consortium name="US DOE Joint Genome Institute (JGI-PGF)"/>
            <person name="Walter F."/>
            <person name="Albersmeier A."/>
            <person name="Kalinowski J."/>
            <person name="Ruckert C."/>
        </authorList>
    </citation>
    <scope>NUCLEOTIDE SEQUENCE</scope>
    <source>
        <strain evidence="8">CGMCC 1.12360</strain>
    </source>
</reference>
<sequence length="296" mass="34414">MSKKLLFSIIIVLLITNLTTLLFLQSKDSAKEGIDRKGTVAIVGDERIDYDDWIHELKGKYGKQQLKQMIDRAVVRQLAAEHDIQVDEKIVQRDIARRTTMAGIIPEEKYEQVVDFWQEDIIFRYQLEQLLTLDIAISEEEIAHHYEQYKNEYDFISSLQLSHIVVPDAETAEKVKRELDEGASFSLLAQEYSLDEATKEAGGYLGYLPTTSQFLPNQYEEIANNMEENTYSEPFATDEGMALIFLHRKLDSVQFAYEEIKPYIRSELALKKENLVPSAEKLWNELEIDWIYDDEK</sequence>
<name>A0A8J2TRD7_9BACI</name>
<keyword evidence="9" id="KW-1185">Reference proteome</keyword>
<keyword evidence="5 6" id="KW-0413">Isomerase</keyword>
<evidence type="ECO:0000256" key="5">
    <source>
        <dbReference type="ARBA" id="ARBA00023235"/>
    </source>
</evidence>
<organism evidence="8 9">
    <name type="scientific">Compostibacillus humi</name>
    <dbReference type="NCBI Taxonomy" id="1245525"/>
    <lineage>
        <taxon>Bacteria</taxon>
        <taxon>Bacillati</taxon>
        <taxon>Bacillota</taxon>
        <taxon>Bacilli</taxon>
        <taxon>Bacillales</taxon>
        <taxon>Bacillaceae</taxon>
        <taxon>Compostibacillus</taxon>
    </lineage>
</organism>
<feature type="domain" description="PpiC" evidence="7">
    <location>
        <begin position="156"/>
        <end position="248"/>
    </location>
</feature>
<keyword evidence="4 6" id="KW-0697">Rotamase</keyword>
<evidence type="ECO:0000256" key="2">
    <source>
        <dbReference type="ARBA" id="ARBA00013194"/>
    </source>
</evidence>
<proteinExistence type="predicted"/>
<protein>
    <recommendedName>
        <fullName evidence="2">peptidylprolyl isomerase</fullName>
        <ecNumber evidence="2">5.2.1.8</ecNumber>
    </recommendedName>
</protein>
<dbReference type="Proteomes" id="UP000602050">
    <property type="component" value="Unassembled WGS sequence"/>
</dbReference>
<dbReference type="Pfam" id="PF13145">
    <property type="entry name" value="Rotamase_2"/>
    <property type="match status" value="1"/>
</dbReference>
<evidence type="ECO:0000313" key="9">
    <source>
        <dbReference type="Proteomes" id="UP000602050"/>
    </source>
</evidence>
<dbReference type="EMBL" id="BMEV01000093">
    <property type="protein sequence ID" value="GFZ89743.1"/>
    <property type="molecule type" value="Genomic_DNA"/>
</dbReference>
<dbReference type="SUPFAM" id="SSF54534">
    <property type="entry name" value="FKBP-like"/>
    <property type="match status" value="1"/>
</dbReference>
<dbReference type="PROSITE" id="PS50198">
    <property type="entry name" value="PPIC_PPIASE_2"/>
    <property type="match status" value="1"/>
</dbReference>
<dbReference type="InterPro" id="IPR050245">
    <property type="entry name" value="PrsA_foldase"/>
</dbReference>
<accession>A0A8J2TRD7</accession>
<evidence type="ECO:0000256" key="1">
    <source>
        <dbReference type="ARBA" id="ARBA00000971"/>
    </source>
</evidence>
<dbReference type="Gene3D" id="1.10.4030.10">
    <property type="entry name" value="Porin chaperone SurA, peptide-binding domain"/>
    <property type="match status" value="1"/>
</dbReference>
<dbReference type="InterPro" id="IPR000297">
    <property type="entry name" value="PPIase_PpiC"/>
</dbReference>
<keyword evidence="3" id="KW-0732">Signal</keyword>
<reference evidence="8" key="2">
    <citation type="submission" date="2020-09" db="EMBL/GenBank/DDBJ databases">
        <authorList>
            <person name="Sun Q."/>
            <person name="Zhou Y."/>
        </authorList>
    </citation>
    <scope>NUCLEOTIDE SEQUENCE</scope>
    <source>
        <strain evidence="8">CGMCC 1.12360</strain>
    </source>
</reference>
<evidence type="ECO:0000256" key="3">
    <source>
        <dbReference type="ARBA" id="ARBA00022729"/>
    </source>
</evidence>
<evidence type="ECO:0000256" key="6">
    <source>
        <dbReference type="PROSITE-ProRule" id="PRU00278"/>
    </source>
</evidence>
<evidence type="ECO:0000256" key="4">
    <source>
        <dbReference type="ARBA" id="ARBA00023110"/>
    </source>
</evidence>
<dbReference type="InterPro" id="IPR046357">
    <property type="entry name" value="PPIase_dom_sf"/>
</dbReference>
<dbReference type="PANTHER" id="PTHR47245">
    <property type="entry name" value="PEPTIDYLPROLYL ISOMERASE"/>
    <property type="match status" value="1"/>
</dbReference>
<dbReference type="EC" id="5.2.1.8" evidence="2"/>
<dbReference type="AlphaFoldDB" id="A0A8J2TRD7"/>
<dbReference type="InterPro" id="IPR023058">
    <property type="entry name" value="PPIase_PpiC_CS"/>
</dbReference>
<evidence type="ECO:0000259" key="7">
    <source>
        <dbReference type="PROSITE" id="PS50198"/>
    </source>
</evidence>
<dbReference type="RefSeq" id="WP_188393328.1">
    <property type="nucleotide sequence ID" value="NZ_BMEV01000093.1"/>
</dbReference>
<dbReference type="PROSITE" id="PS01096">
    <property type="entry name" value="PPIC_PPIASE_1"/>
    <property type="match status" value="1"/>
</dbReference>
<dbReference type="Gene3D" id="3.10.50.40">
    <property type="match status" value="1"/>
</dbReference>
<gene>
    <name evidence="8" type="ORF">GCM10010978_31230</name>
</gene>
<dbReference type="GO" id="GO:0003755">
    <property type="term" value="F:peptidyl-prolyl cis-trans isomerase activity"/>
    <property type="evidence" value="ECO:0007669"/>
    <property type="project" value="UniProtKB-KW"/>
</dbReference>
<dbReference type="InterPro" id="IPR027304">
    <property type="entry name" value="Trigger_fact/SurA_dom_sf"/>
</dbReference>
<dbReference type="PANTHER" id="PTHR47245:SF1">
    <property type="entry name" value="FOLDASE PROTEIN PRSA"/>
    <property type="match status" value="1"/>
</dbReference>
<dbReference type="SUPFAM" id="SSF109998">
    <property type="entry name" value="Triger factor/SurA peptide-binding domain-like"/>
    <property type="match status" value="1"/>
</dbReference>